<reference evidence="4" key="1">
    <citation type="submission" date="2025-08" db="UniProtKB">
        <authorList>
            <consortium name="RefSeq"/>
        </authorList>
    </citation>
    <scope>IDENTIFICATION</scope>
    <source>
        <tissue evidence="4">Testes</tissue>
    </source>
</reference>
<gene>
    <name evidence="4" type="primary">LOC102805773</name>
</gene>
<dbReference type="InterPro" id="IPR050952">
    <property type="entry name" value="TRIM-NHL_E3_ligases"/>
</dbReference>
<dbReference type="Gene3D" id="2.120.10.30">
    <property type="entry name" value="TolB, C-terminal domain"/>
    <property type="match status" value="2"/>
</dbReference>
<keyword evidence="3" id="KW-1185">Reference proteome</keyword>
<dbReference type="PANTHER" id="PTHR24104">
    <property type="entry name" value="E3 UBIQUITIN-PROTEIN LIGASE NHLRC1-RELATED"/>
    <property type="match status" value="1"/>
</dbReference>
<feature type="repeat" description="NHL" evidence="2">
    <location>
        <begin position="51"/>
        <end position="92"/>
    </location>
</feature>
<dbReference type="InterPro" id="IPR001258">
    <property type="entry name" value="NHL_repeat"/>
</dbReference>
<dbReference type="PANTHER" id="PTHR24104:SF25">
    <property type="entry name" value="PROTEIN LIN-41"/>
    <property type="match status" value="1"/>
</dbReference>
<keyword evidence="1" id="KW-0677">Repeat</keyword>
<accession>A0ABM0MGX2</accession>
<dbReference type="InterPro" id="IPR011042">
    <property type="entry name" value="6-blade_b-propeller_TolB-like"/>
</dbReference>
<name>A0ABM0MGX2_SACKO</name>
<dbReference type="Pfam" id="PF01436">
    <property type="entry name" value="NHL"/>
    <property type="match status" value="1"/>
</dbReference>
<dbReference type="RefSeq" id="XP_006819263.1">
    <property type="nucleotide sequence ID" value="XM_006819200.1"/>
</dbReference>
<proteinExistence type="predicted"/>
<protein>
    <submittedName>
        <fullName evidence="4">E3 ubiquitin-protein ligase TRIM71-like</fullName>
    </submittedName>
</protein>
<dbReference type="GeneID" id="102805773"/>
<dbReference type="Proteomes" id="UP000694865">
    <property type="component" value="Unplaced"/>
</dbReference>
<evidence type="ECO:0000256" key="1">
    <source>
        <dbReference type="ARBA" id="ARBA00022737"/>
    </source>
</evidence>
<feature type="repeat" description="NHL" evidence="2">
    <location>
        <begin position="179"/>
        <end position="222"/>
    </location>
</feature>
<evidence type="ECO:0000256" key="2">
    <source>
        <dbReference type="PROSITE-ProRule" id="PRU00504"/>
    </source>
</evidence>
<dbReference type="SUPFAM" id="SSF101898">
    <property type="entry name" value="NHL repeat"/>
    <property type="match status" value="1"/>
</dbReference>
<sequence length="267" mass="29502">MLEVRCIRRIGLTDTDGPYGVDIDQSGRIAVTGRKSYTVEVFDHHGNTQVKFGEKGEDLGKFNFPCEVAMVAEQRLLVTDPYNDRVQSFSTESGSFLGLFGDSQNEFLHPRGITVDESGRVLVAYASQCCIYDNQGQFISGLDTNNDQLRGVCAKGGKVYTTDRDSNHVKISDYSGKILKVFGEYGQGNGQFDRPRSVRVTDNGEILVADCRNNRVQRFDSNGNFIDVLVSDASEEDLDSPTALSLTANEDMVVANYGSNKLLVFEM</sequence>
<evidence type="ECO:0000313" key="4">
    <source>
        <dbReference type="RefSeq" id="XP_006819263.1"/>
    </source>
</evidence>
<dbReference type="PROSITE" id="PS51125">
    <property type="entry name" value="NHL"/>
    <property type="match status" value="2"/>
</dbReference>
<organism evidence="3 4">
    <name type="scientific">Saccoglossus kowalevskii</name>
    <name type="common">Acorn worm</name>
    <dbReference type="NCBI Taxonomy" id="10224"/>
    <lineage>
        <taxon>Eukaryota</taxon>
        <taxon>Metazoa</taxon>
        <taxon>Hemichordata</taxon>
        <taxon>Enteropneusta</taxon>
        <taxon>Harrimaniidae</taxon>
        <taxon>Saccoglossus</taxon>
    </lineage>
</organism>
<evidence type="ECO:0000313" key="3">
    <source>
        <dbReference type="Proteomes" id="UP000694865"/>
    </source>
</evidence>
<dbReference type="CDD" id="cd05819">
    <property type="entry name" value="NHL"/>
    <property type="match status" value="1"/>
</dbReference>